<evidence type="ECO:0000259" key="23">
    <source>
        <dbReference type="PROSITE" id="PS50095"/>
    </source>
</evidence>
<evidence type="ECO:0000256" key="8">
    <source>
        <dbReference type="ARBA" id="ARBA00022513"/>
    </source>
</evidence>
<dbReference type="EC" id="3.1.1.34" evidence="5"/>
<dbReference type="GO" id="GO:0034372">
    <property type="term" value="P:very-low-density lipoprotein particle remodeling"/>
    <property type="evidence" value="ECO:0007669"/>
    <property type="project" value="TreeGrafter"/>
</dbReference>
<dbReference type="GO" id="GO:0042627">
    <property type="term" value="C:chylomicron"/>
    <property type="evidence" value="ECO:0007669"/>
    <property type="project" value="UniProtKB-KW"/>
</dbReference>
<dbReference type="InterPro" id="IPR036392">
    <property type="entry name" value="PLAT/LH2_dom_sf"/>
</dbReference>
<evidence type="ECO:0000256" key="6">
    <source>
        <dbReference type="ARBA" id="ARBA00018617"/>
    </source>
</evidence>
<gene>
    <name evidence="24" type="ORF">EOD39_20739</name>
</gene>
<dbReference type="Gene3D" id="2.60.60.20">
    <property type="entry name" value="PLAT/LH2 domain"/>
    <property type="match status" value="2"/>
</dbReference>
<dbReference type="InterPro" id="IPR000734">
    <property type="entry name" value="TAG_lipase"/>
</dbReference>
<keyword evidence="8" id="KW-0162">Chylomicron</keyword>
<keyword evidence="19" id="KW-0325">Glycoprotein</keyword>
<keyword evidence="7" id="KW-1003">Cell membrane</keyword>
<keyword evidence="15" id="KW-0442">Lipid degradation</keyword>
<dbReference type="PROSITE" id="PS50095">
    <property type="entry name" value="PLAT"/>
    <property type="match status" value="1"/>
</dbReference>
<keyword evidence="16" id="KW-0944">Nitration</keyword>
<dbReference type="InterPro" id="IPR029058">
    <property type="entry name" value="AB_hydrolase_fold"/>
</dbReference>
<keyword evidence="25" id="KW-1185">Reference proteome</keyword>
<evidence type="ECO:0000256" key="4">
    <source>
        <dbReference type="ARBA" id="ARBA00010701"/>
    </source>
</evidence>
<dbReference type="GO" id="GO:0034361">
    <property type="term" value="C:very-low-density lipoprotein particle"/>
    <property type="evidence" value="ECO:0007669"/>
    <property type="project" value="UniProtKB-KW"/>
</dbReference>
<dbReference type="PANTHER" id="PTHR11610">
    <property type="entry name" value="LIPASE"/>
    <property type="match status" value="1"/>
</dbReference>
<keyword evidence="18" id="KW-0472">Membrane</keyword>
<evidence type="ECO:0000256" key="3">
    <source>
        <dbReference type="ARBA" id="ARBA00004498"/>
    </source>
</evidence>
<dbReference type="PRINTS" id="PR00821">
    <property type="entry name" value="TAGLIPASE"/>
</dbReference>
<evidence type="ECO:0000256" key="7">
    <source>
        <dbReference type="ARBA" id="ARBA00022475"/>
    </source>
</evidence>
<evidence type="ECO:0000256" key="19">
    <source>
        <dbReference type="ARBA" id="ARBA00023180"/>
    </source>
</evidence>
<protein>
    <recommendedName>
        <fullName evidence="6">Lipoprotein lipase</fullName>
        <ecNumber evidence="5">3.1.1.34</ecNumber>
    </recommendedName>
</protein>
<dbReference type="EMBL" id="SCEB01007569">
    <property type="protein sequence ID" value="RXM91860.1"/>
    <property type="molecule type" value="Genomic_DNA"/>
</dbReference>
<evidence type="ECO:0000256" key="11">
    <source>
        <dbReference type="ARBA" id="ARBA00022674"/>
    </source>
</evidence>
<organism evidence="24 25">
    <name type="scientific">Acipenser ruthenus</name>
    <name type="common">Sterlet sturgeon</name>
    <dbReference type="NCBI Taxonomy" id="7906"/>
    <lineage>
        <taxon>Eukaryota</taxon>
        <taxon>Metazoa</taxon>
        <taxon>Chordata</taxon>
        <taxon>Craniata</taxon>
        <taxon>Vertebrata</taxon>
        <taxon>Euteleostomi</taxon>
        <taxon>Actinopterygii</taxon>
        <taxon>Chondrostei</taxon>
        <taxon>Acipenseriformes</taxon>
        <taxon>Acipenseridae</taxon>
        <taxon>Acipenser</taxon>
    </lineage>
</organism>
<feature type="domain" description="PLAT" evidence="23">
    <location>
        <begin position="218"/>
        <end position="343"/>
    </location>
</feature>
<reference evidence="24 25" key="1">
    <citation type="submission" date="2019-01" db="EMBL/GenBank/DDBJ databases">
        <title>Draft Genome and Complete Hox-Cluster Characterization of the Sterlet Sturgeon (Acipenser ruthenus).</title>
        <authorList>
            <person name="Wei Q."/>
        </authorList>
    </citation>
    <scope>NUCLEOTIDE SEQUENCE [LARGE SCALE GENOMIC DNA]</scope>
    <source>
        <strain evidence="24">WHYD16114868_AA</strain>
        <tissue evidence="24">Blood</tissue>
    </source>
</reference>
<dbReference type="GO" id="GO:0046872">
    <property type="term" value="F:metal ion binding"/>
    <property type="evidence" value="ECO:0007669"/>
    <property type="project" value="UniProtKB-KW"/>
</dbReference>
<evidence type="ECO:0000256" key="14">
    <source>
        <dbReference type="ARBA" id="ARBA00022837"/>
    </source>
</evidence>
<evidence type="ECO:0000256" key="1">
    <source>
        <dbReference type="ARBA" id="ARBA00000137"/>
    </source>
</evidence>
<dbReference type="GO" id="GO:0034185">
    <property type="term" value="F:apolipoprotein binding"/>
    <property type="evidence" value="ECO:0007669"/>
    <property type="project" value="TreeGrafter"/>
</dbReference>
<evidence type="ECO:0000256" key="2">
    <source>
        <dbReference type="ARBA" id="ARBA00004296"/>
    </source>
</evidence>
<evidence type="ECO:0000256" key="16">
    <source>
        <dbReference type="ARBA" id="ARBA00023074"/>
    </source>
</evidence>
<comment type="caution">
    <text evidence="21">Lacks conserved residue(s) required for the propagation of feature annotation.</text>
</comment>
<comment type="subcellular location">
    <subcellularLocation>
        <location evidence="2">Cell membrane</location>
        <topology evidence="2">Peripheral membrane protein</topology>
        <orientation evidence="2">Extracellular side</orientation>
    </subcellularLocation>
    <subcellularLocation>
        <location evidence="3">Secreted</location>
        <location evidence="3">Extracellular space</location>
        <location evidence="3">Extracellular matrix</location>
    </subcellularLocation>
</comment>
<dbReference type="PRINTS" id="PR00822">
    <property type="entry name" value="LIPOLIPASE"/>
</dbReference>
<comment type="catalytic activity">
    <reaction evidence="1">
        <text>a triacylglycerol + H2O = a diacylglycerol + a fatty acid + H(+)</text>
        <dbReference type="Rhea" id="RHEA:12044"/>
        <dbReference type="ChEBI" id="CHEBI:15377"/>
        <dbReference type="ChEBI" id="CHEBI:15378"/>
        <dbReference type="ChEBI" id="CHEBI:17855"/>
        <dbReference type="ChEBI" id="CHEBI:18035"/>
        <dbReference type="ChEBI" id="CHEBI:28868"/>
        <dbReference type="EC" id="3.1.1.34"/>
    </reaction>
</comment>
<evidence type="ECO:0000256" key="12">
    <source>
        <dbReference type="ARBA" id="ARBA00022723"/>
    </source>
</evidence>
<keyword evidence="9" id="KW-0964">Secreted</keyword>
<dbReference type="Proteomes" id="UP000289886">
    <property type="component" value="Unassembled WGS sequence"/>
</dbReference>
<dbReference type="GO" id="GO:0005886">
    <property type="term" value="C:plasma membrane"/>
    <property type="evidence" value="ECO:0007669"/>
    <property type="project" value="UniProtKB-SubCell"/>
</dbReference>
<evidence type="ECO:0000256" key="17">
    <source>
        <dbReference type="ARBA" id="ARBA00023098"/>
    </source>
</evidence>
<dbReference type="FunFam" id="3.40.50.1820:FF:000441">
    <property type="entry name" value="Lipoprotein lipase"/>
    <property type="match status" value="1"/>
</dbReference>
<dbReference type="GO" id="GO:0016042">
    <property type="term" value="P:lipid catabolic process"/>
    <property type="evidence" value="ECO:0007669"/>
    <property type="project" value="UniProtKB-KW"/>
</dbReference>
<keyword evidence="13" id="KW-0732">Signal</keyword>
<evidence type="ECO:0000256" key="5">
    <source>
        <dbReference type="ARBA" id="ARBA00013181"/>
    </source>
</evidence>
<comment type="caution">
    <text evidence="24">The sequence shown here is derived from an EMBL/GenBank/DDBJ whole genome shotgun (WGS) entry which is preliminary data.</text>
</comment>
<keyword evidence="24" id="KW-0449">Lipoprotein</keyword>
<accession>A0A444UUJ9</accession>
<evidence type="ECO:0000256" key="15">
    <source>
        <dbReference type="ARBA" id="ARBA00022963"/>
    </source>
</evidence>
<dbReference type="SUPFAM" id="SSF53474">
    <property type="entry name" value="alpha/beta-Hydrolases"/>
    <property type="match status" value="1"/>
</dbReference>
<dbReference type="InterPro" id="IPR002330">
    <property type="entry name" value="Lipo_Lipase"/>
</dbReference>
<dbReference type="Gene3D" id="3.40.50.1820">
    <property type="entry name" value="alpha/beta hydrolase"/>
    <property type="match status" value="1"/>
</dbReference>
<dbReference type="GO" id="GO:0008201">
    <property type="term" value="F:heparin binding"/>
    <property type="evidence" value="ECO:0007669"/>
    <property type="project" value="UniProtKB-KW"/>
</dbReference>
<dbReference type="InterPro" id="IPR001024">
    <property type="entry name" value="PLAT/LH2_dom"/>
</dbReference>
<dbReference type="SMART" id="SM00308">
    <property type="entry name" value="LH2"/>
    <property type="match status" value="2"/>
</dbReference>
<sequence length="441" mass="50250">MGSEVRLEREPQTKSGNSYSSQINYPLEMFHLLGYSLGAHVAGIAGSLTNNKVNRITGLDPAGPTFEYAEEQRRLSPDDANFVDVLHTYTRGSPDRSIGIQKPVGHVDIYPNGGVFQPGCDLHKAMLMIAANGFADMDQIVKCSHERSIHLFIDSLLNEEKPSMAYRCNTKEAFDKGLCLSCRKNRCNTLGYDVNKVRNKRSARMYLKTREVMPYKVFHFQIKVHFFNRINISFTDQPILLSLYGTHNEVQDIALSIPDMSTNKTISFLVTTDVDIGDLLMVKMKWEKDSYFGWSDWWGSNDFKIRKLRVKAGETQEKINISFTDQPILLSLYGTHNEVQDIALSIPDMSTNKTISFLVTTDVDIGDLLMVKMKWEKDSYFGWSDWWGSNDFKIRKLRVKAGETQEKYVQPISQLRIDTLPKIPGTLCVNLVEDVLCVLHM</sequence>
<evidence type="ECO:0000256" key="10">
    <source>
        <dbReference type="ARBA" id="ARBA00022530"/>
    </source>
</evidence>
<keyword evidence="17" id="KW-0443">Lipid metabolism</keyword>
<evidence type="ECO:0000313" key="24">
    <source>
        <dbReference type="EMBL" id="RXM91860.1"/>
    </source>
</evidence>
<evidence type="ECO:0000313" key="25">
    <source>
        <dbReference type="Proteomes" id="UP000289886"/>
    </source>
</evidence>
<evidence type="ECO:0000256" key="9">
    <source>
        <dbReference type="ARBA" id="ARBA00022525"/>
    </source>
</evidence>
<comment type="similarity">
    <text evidence="4 22">Belongs to the AB hydrolase superfamily. Lipase family.</text>
</comment>
<dbReference type="SUPFAM" id="SSF49723">
    <property type="entry name" value="Lipase/lipooxygenase domain (PLAT/LH2 domain)"/>
    <property type="match status" value="2"/>
</dbReference>
<dbReference type="Pfam" id="PF01477">
    <property type="entry name" value="PLAT"/>
    <property type="match status" value="2"/>
</dbReference>
<evidence type="ECO:0000256" key="13">
    <source>
        <dbReference type="ARBA" id="ARBA00022729"/>
    </source>
</evidence>
<dbReference type="AlphaFoldDB" id="A0A444UUJ9"/>
<dbReference type="PANTHER" id="PTHR11610:SF3">
    <property type="entry name" value="LIPOPROTEIN LIPASE"/>
    <property type="match status" value="1"/>
</dbReference>
<evidence type="ECO:0000256" key="18">
    <source>
        <dbReference type="ARBA" id="ARBA00023136"/>
    </source>
</evidence>
<keyword evidence="20" id="KW-0850">VLDL</keyword>
<keyword evidence="10" id="KW-0272">Extracellular matrix</keyword>
<evidence type="ECO:0000256" key="20">
    <source>
        <dbReference type="ARBA" id="ARBA00023313"/>
    </source>
</evidence>
<keyword evidence="12" id="KW-0479">Metal-binding</keyword>
<proteinExistence type="inferred from homology"/>
<name>A0A444UUJ9_ACIRT</name>
<evidence type="ECO:0000256" key="22">
    <source>
        <dbReference type="RuleBase" id="RU004262"/>
    </source>
</evidence>
<dbReference type="Pfam" id="PF00151">
    <property type="entry name" value="Lipase"/>
    <property type="match status" value="1"/>
</dbReference>
<keyword evidence="11" id="KW-0358">Heparin-binding</keyword>
<dbReference type="GO" id="GO:0004465">
    <property type="term" value="F:lipoprotein lipase activity"/>
    <property type="evidence" value="ECO:0007669"/>
    <property type="project" value="UniProtKB-EC"/>
</dbReference>
<evidence type="ECO:0000256" key="21">
    <source>
        <dbReference type="PROSITE-ProRule" id="PRU00152"/>
    </source>
</evidence>
<keyword evidence="14" id="KW-0106">Calcium</keyword>
<dbReference type="InterPro" id="IPR013818">
    <property type="entry name" value="Lipase"/>
</dbReference>